<reference evidence="2" key="1">
    <citation type="submission" date="2018-01" db="EMBL/GenBank/DDBJ databases">
        <authorList>
            <person name="Mao J.F."/>
        </authorList>
    </citation>
    <scope>NUCLEOTIDE SEQUENCE</scope>
    <source>
        <strain evidence="2">Huo1</strain>
        <tissue evidence="2">Leaf</tissue>
    </source>
</reference>
<sequence>MMLLLWQGRCSNAIAGAASAPSAWWNFGASTSSACCHVFYRECIDLWLESYKTCLVCHRDLNSPLQSPRVSVNEEDEDLDSCSVTITEEDEERWNQETETEREKFSISHSAGHSIKRNREGEEQYTLIFPDEVKSSITSRHNSSKSWTSFGDFKHNNNKSADNHVKR</sequence>
<feature type="compositionally biased region" description="Polar residues" evidence="1">
    <location>
        <begin position="140"/>
        <end position="149"/>
    </location>
</feature>
<dbReference type="InterPro" id="IPR013083">
    <property type="entry name" value="Znf_RING/FYVE/PHD"/>
</dbReference>
<dbReference type="AlphaFoldDB" id="A0A8X8WFY5"/>
<dbReference type="Gene3D" id="3.30.40.10">
    <property type="entry name" value="Zinc/RING finger domain, C3HC4 (zinc finger)"/>
    <property type="match status" value="1"/>
</dbReference>
<proteinExistence type="predicted"/>
<organism evidence="2">
    <name type="scientific">Salvia splendens</name>
    <name type="common">Scarlet sage</name>
    <dbReference type="NCBI Taxonomy" id="180675"/>
    <lineage>
        <taxon>Eukaryota</taxon>
        <taxon>Viridiplantae</taxon>
        <taxon>Streptophyta</taxon>
        <taxon>Embryophyta</taxon>
        <taxon>Tracheophyta</taxon>
        <taxon>Spermatophyta</taxon>
        <taxon>Magnoliopsida</taxon>
        <taxon>eudicotyledons</taxon>
        <taxon>Gunneridae</taxon>
        <taxon>Pentapetalae</taxon>
        <taxon>asterids</taxon>
        <taxon>lamiids</taxon>
        <taxon>Lamiales</taxon>
        <taxon>Lamiaceae</taxon>
        <taxon>Nepetoideae</taxon>
        <taxon>Mentheae</taxon>
        <taxon>Salviinae</taxon>
        <taxon>Salvia</taxon>
        <taxon>Salvia subgen. Calosphace</taxon>
        <taxon>core Calosphace</taxon>
    </lineage>
</organism>
<dbReference type="Proteomes" id="UP000298416">
    <property type="component" value="Unassembled WGS sequence"/>
</dbReference>
<feature type="region of interest" description="Disordered" evidence="1">
    <location>
        <begin position="140"/>
        <end position="167"/>
    </location>
</feature>
<evidence type="ECO:0000313" key="3">
    <source>
        <dbReference type="Proteomes" id="UP000298416"/>
    </source>
</evidence>
<dbReference type="EMBL" id="PNBA02000017">
    <property type="protein sequence ID" value="KAG6394500.1"/>
    <property type="molecule type" value="Genomic_DNA"/>
</dbReference>
<evidence type="ECO:0000256" key="1">
    <source>
        <dbReference type="SAM" id="MobiDB-lite"/>
    </source>
</evidence>
<reference evidence="2" key="2">
    <citation type="submission" date="2020-08" db="EMBL/GenBank/DDBJ databases">
        <title>Plant Genome Project.</title>
        <authorList>
            <person name="Zhang R.-G."/>
        </authorList>
    </citation>
    <scope>NUCLEOTIDE SEQUENCE</scope>
    <source>
        <strain evidence="2">Huo1</strain>
        <tissue evidence="2">Leaf</tissue>
    </source>
</reference>
<comment type="caution">
    <text evidence="2">The sequence shown here is derived from an EMBL/GenBank/DDBJ whole genome shotgun (WGS) entry which is preliminary data.</text>
</comment>
<keyword evidence="3" id="KW-1185">Reference proteome</keyword>
<feature type="region of interest" description="Disordered" evidence="1">
    <location>
        <begin position="88"/>
        <end position="113"/>
    </location>
</feature>
<evidence type="ECO:0000313" key="2">
    <source>
        <dbReference type="EMBL" id="KAG6394500.1"/>
    </source>
</evidence>
<dbReference type="SUPFAM" id="SSF57850">
    <property type="entry name" value="RING/U-box"/>
    <property type="match status" value="1"/>
</dbReference>
<name>A0A8X8WFY5_SALSN</name>
<gene>
    <name evidence="2" type="ORF">SASPL_145087</name>
</gene>
<feature type="compositionally biased region" description="Basic and acidic residues" evidence="1">
    <location>
        <begin position="93"/>
        <end position="106"/>
    </location>
</feature>
<protein>
    <submittedName>
        <fullName evidence="2">Uncharacterized protein</fullName>
    </submittedName>
</protein>
<accession>A0A8X8WFY5</accession>